<dbReference type="InterPro" id="IPR001562">
    <property type="entry name" value="Znf_Btk_motif"/>
</dbReference>
<accession>A0AAV2YGW1</accession>
<evidence type="ECO:0000313" key="3">
    <source>
        <dbReference type="EMBL" id="DAZ92652.1"/>
    </source>
</evidence>
<protein>
    <recommendedName>
        <fullName evidence="2">TIR domain-containing protein</fullName>
    </recommendedName>
</protein>
<organism evidence="3 4">
    <name type="scientific">Lagenidium giganteum</name>
    <dbReference type="NCBI Taxonomy" id="4803"/>
    <lineage>
        <taxon>Eukaryota</taxon>
        <taxon>Sar</taxon>
        <taxon>Stramenopiles</taxon>
        <taxon>Oomycota</taxon>
        <taxon>Peronosporomycetes</taxon>
        <taxon>Pythiales</taxon>
        <taxon>Pythiaceae</taxon>
    </lineage>
</organism>
<dbReference type="InterPro" id="IPR000157">
    <property type="entry name" value="TIR_dom"/>
</dbReference>
<dbReference type="GO" id="GO:0008270">
    <property type="term" value="F:zinc ion binding"/>
    <property type="evidence" value="ECO:0007669"/>
    <property type="project" value="UniProtKB-KW"/>
</dbReference>
<dbReference type="PANTHER" id="PTHR46270">
    <property type="entry name" value="ARMADILLO-TYPE FOLD-RELATED"/>
    <property type="match status" value="1"/>
</dbReference>
<dbReference type="Proteomes" id="UP001146120">
    <property type="component" value="Unassembled WGS sequence"/>
</dbReference>
<sequence>MGSAASTVVENMVARTSSTLLKGADEVGLVDSVPTTDATAPSTFKSVLFICHSSRKKLPFGFIRDLTGQEIKCLVVVTEESPRDLQTRAEVLATCDVAVVGVDGELQHSTKLIDTISFLKDSRKQVVAGPIDFYSRPSGAIGAICGAFGRWDASMFEPHGPFGEMLRTERWKFLVERDIQGILQKARSTEAINQLEAQDRAIEQQAASEGGLDKSILFVCCDELGQGIVTTFQSIQSHGMAVNGTTYVVACDGPVEHDMLLLARVRTVAFVITERWAQCEPYRRLFEAALRWGKPILPINAKTRMSGWLALAMAGRLWYEVNPDRMDDIFKPYASIPDCPCKLEDSSLAVDFIMCVNGILSSPSRVLEATQIKSRERALLQLSKERAQVLGLDVDTMDEVCAKAKELVETKRRDEAAWEELGVLTTSQAIERELSAPLLYPDPVELLPKGQAIQMSNIHYTTTRMTCEPPPSVLDDNGLPIPNLQLDAMFSYQWGSQQTVLGIHHQAQVHSVRSWFDVFGHMQGNVNSAMAAAVENVACVAVFLTEMYVKSINCKLEFQYAAKCRRPIILALLEDVQSLPDWITAVTGTDFNIYPNVIRSNGRSRVFALNMNVEYINGVPTVDCLFGAIRKFAAMKQQVEGLPVVHNGSLLLYATTSALRHAVLHPQATAVPVTINCTRCGAPFNPNVPSSLSGCRKHSAYYVGGTIIAGRWVCCQETSTTGVGCHPAMHTTVQREWTIDGYGCHTWQPE</sequence>
<dbReference type="GO" id="GO:0035556">
    <property type="term" value="P:intracellular signal transduction"/>
    <property type="evidence" value="ECO:0007669"/>
    <property type="project" value="InterPro"/>
</dbReference>
<dbReference type="EMBL" id="DAKRPA010000407">
    <property type="protein sequence ID" value="DAZ92652.1"/>
    <property type="molecule type" value="Genomic_DNA"/>
</dbReference>
<keyword evidence="1" id="KW-0863">Zinc-finger</keyword>
<comment type="caution">
    <text evidence="3">The sequence shown here is derived from an EMBL/GenBank/DDBJ whole genome shotgun (WGS) entry which is preliminary data.</text>
</comment>
<feature type="domain" description="TIR" evidence="2">
    <location>
        <begin position="490"/>
        <end position="592"/>
    </location>
</feature>
<dbReference type="PROSITE" id="PS51113">
    <property type="entry name" value="ZF_BTK"/>
    <property type="match status" value="1"/>
</dbReference>
<keyword evidence="1" id="KW-0862">Zinc</keyword>
<dbReference type="AlphaFoldDB" id="A0AAV2YGW1"/>
<reference evidence="3" key="2">
    <citation type="journal article" date="2023" name="Microbiol Resour">
        <title>Decontamination and Annotation of the Draft Genome Sequence of the Oomycete Lagenidium giganteum ARSEF 373.</title>
        <authorList>
            <person name="Morgan W.R."/>
            <person name="Tartar A."/>
        </authorList>
    </citation>
    <scope>NUCLEOTIDE SEQUENCE</scope>
    <source>
        <strain evidence="3">ARSEF 373</strain>
    </source>
</reference>
<dbReference type="Pfam" id="PF13676">
    <property type="entry name" value="TIR_2"/>
    <property type="match status" value="1"/>
</dbReference>
<proteinExistence type="predicted"/>
<evidence type="ECO:0000259" key="2">
    <source>
        <dbReference type="Pfam" id="PF13676"/>
    </source>
</evidence>
<reference evidence="3" key="1">
    <citation type="submission" date="2022-11" db="EMBL/GenBank/DDBJ databases">
        <authorList>
            <person name="Morgan W.R."/>
            <person name="Tartar A."/>
        </authorList>
    </citation>
    <scope>NUCLEOTIDE SEQUENCE</scope>
    <source>
        <strain evidence="3">ARSEF 373</strain>
    </source>
</reference>
<keyword evidence="4" id="KW-1185">Reference proteome</keyword>
<name>A0AAV2YGW1_9STRA</name>
<dbReference type="Gene3D" id="3.40.50.10140">
    <property type="entry name" value="Toll/interleukin-1 receptor homology (TIR) domain"/>
    <property type="match status" value="1"/>
</dbReference>
<keyword evidence="1" id="KW-0479">Metal-binding</keyword>
<dbReference type="SUPFAM" id="SSF52200">
    <property type="entry name" value="Toll/Interleukin receptor TIR domain"/>
    <property type="match status" value="1"/>
</dbReference>
<gene>
    <name evidence="3" type="ORF">N0F65_003151</name>
</gene>
<evidence type="ECO:0000313" key="4">
    <source>
        <dbReference type="Proteomes" id="UP001146120"/>
    </source>
</evidence>
<dbReference type="InterPro" id="IPR035897">
    <property type="entry name" value="Toll_tir_struct_dom_sf"/>
</dbReference>
<evidence type="ECO:0000256" key="1">
    <source>
        <dbReference type="PROSITE-ProRule" id="PRU00432"/>
    </source>
</evidence>
<dbReference type="PANTHER" id="PTHR46270:SF6">
    <property type="entry name" value="TIR DOMAIN-CONTAINING PROTEIN"/>
    <property type="match status" value="1"/>
</dbReference>